<protein>
    <recommendedName>
        <fullName evidence="3">Vitellogenin domain-containing protein</fullName>
    </recommendedName>
</protein>
<dbReference type="InterPro" id="IPR015816">
    <property type="entry name" value="Vitellinogen_b-sht_N"/>
</dbReference>
<feature type="chain" id="PRO_5031276111" description="Vitellogenin domain-containing protein" evidence="2">
    <location>
        <begin position="18"/>
        <end position="117"/>
    </location>
</feature>
<dbReference type="GO" id="GO:0005319">
    <property type="term" value="F:lipid transporter activity"/>
    <property type="evidence" value="ECO:0007669"/>
    <property type="project" value="InterPro"/>
</dbReference>
<feature type="signal peptide" evidence="2">
    <location>
        <begin position="1"/>
        <end position="17"/>
    </location>
</feature>
<reference evidence="4" key="1">
    <citation type="submission" date="2020-11" db="EMBL/GenBank/DDBJ databases">
        <authorList>
            <person name="Tran Van P."/>
        </authorList>
    </citation>
    <scope>NUCLEOTIDE SEQUENCE</scope>
</reference>
<sequence>MWSWKALLLIFFVGVTASDNPAWKINKEYKYSVTGRTLTALHQVSNQYAGILIRASLSLRLKSPNSLIAKISKPQYASIHTKLPGWSAPIPDRETHWNQLPLSEKPWEIKLKDGLVS</sequence>
<evidence type="ECO:0000259" key="3">
    <source>
        <dbReference type="Pfam" id="PF01347"/>
    </source>
</evidence>
<dbReference type="InterPro" id="IPR001747">
    <property type="entry name" value="Vitellogenin_N"/>
</dbReference>
<evidence type="ECO:0000313" key="4">
    <source>
        <dbReference type="EMBL" id="CAD7464551.1"/>
    </source>
</evidence>
<feature type="domain" description="Vitellogenin" evidence="3">
    <location>
        <begin position="23"/>
        <end position="116"/>
    </location>
</feature>
<evidence type="ECO:0000256" key="1">
    <source>
        <dbReference type="ARBA" id="ARBA00022729"/>
    </source>
</evidence>
<dbReference type="EMBL" id="OE016368">
    <property type="protein sequence ID" value="CAD7464551.1"/>
    <property type="molecule type" value="Genomic_DNA"/>
</dbReference>
<organism evidence="4">
    <name type="scientific">Timema tahoe</name>
    <dbReference type="NCBI Taxonomy" id="61484"/>
    <lineage>
        <taxon>Eukaryota</taxon>
        <taxon>Metazoa</taxon>
        <taxon>Ecdysozoa</taxon>
        <taxon>Arthropoda</taxon>
        <taxon>Hexapoda</taxon>
        <taxon>Insecta</taxon>
        <taxon>Pterygota</taxon>
        <taxon>Neoptera</taxon>
        <taxon>Polyneoptera</taxon>
        <taxon>Phasmatodea</taxon>
        <taxon>Timematodea</taxon>
        <taxon>Timematoidea</taxon>
        <taxon>Timematidae</taxon>
        <taxon>Timema</taxon>
    </lineage>
</organism>
<name>A0A7R9P234_9NEOP</name>
<dbReference type="SUPFAM" id="SSF56968">
    <property type="entry name" value="Lipovitellin-phosvitin complex, beta-sheet shell regions"/>
    <property type="match status" value="1"/>
</dbReference>
<keyword evidence="1 2" id="KW-0732">Signal</keyword>
<dbReference type="AlphaFoldDB" id="A0A7R9P234"/>
<dbReference type="Gene3D" id="2.30.230.10">
    <property type="entry name" value="Lipovitellin, beta-sheet shell regions, chain A"/>
    <property type="match status" value="1"/>
</dbReference>
<dbReference type="Pfam" id="PF01347">
    <property type="entry name" value="Vitellogenin_N"/>
    <property type="match status" value="1"/>
</dbReference>
<gene>
    <name evidence="4" type="ORF">TTEB3V08_LOCUS12428</name>
</gene>
<dbReference type="InterPro" id="IPR015819">
    <property type="entry name" value="Lipid_transp_b-sht_shell"/>
</dbReference>
<accession>A0A7R9P234</accession>
<proteinExistence type="predicted"/>
<evidence type="ECO:0000256" key="2">
    <source>
        <dbReference type="SAM" id="SignalP"/>
    </source>
</evidence>